<evidence type="ECO:0000259" key="3">
    <source>
        <dbReference type="PROSITE" id="PS50113"/>
    </source>
</evidence>
<dbReference type="STRING" id="349215.A11S_446"/>
<reference evidence="5 6" key="1">
    <citation type="journal article" date="2013" name="ISME J.">
        <title>By their genes ye shall know them: genomic signatures of predatory bacteria.</title>
        <authorList>
            <person name="Pasternak Z."/>
            <person name="Pietrokovski S."/>
            <person name="Rotem O."/>
            <person name="Gophna U."/>
            <person name="Lurie-Weinberger M.N."/>
            <person name="Jurkevitch E."/>
        </authorList>
    </citation>
    <scope>NUCLEOTIDE SEQUENCE [LARGE SCALE GENOMIC DNA]</scope>
    <source>
        <strain evidence="5">EPB</strain>
    </source>
</reference>
<dbReference type="PANTHER" id="PTHR24422">
    <property type="entry name" value="CHEMOTAXIS PROTEIN METHYLTRANSFERASE"/>
    <property type="match status" value="1"/>
</dbReference>
<protein>
    <submittedName>
        <fullName evidence="5">Methyl-accepting chemotaxis sensory transducer with Pas/Pac sensor</fullName>
    </submittedName>
</protein>
<dbReference type="InterPro" id="IPR000014">
    <property type="entry name" value="PAS"/>
</dbReference>
<dbReference type="Gene3D" id="3.30.450.20">
    <property type="entry name" value="PAS domain"/>
    <property type="match status" value="2"/>
</dbReference>
<proteinExistence type="predicted"/>
<dbReference type="InterPro" id="IPR013655">
    <property type="entry name" value="PAS_fold_3"/>
</dbReference>
<dbReference type="SMART" id="SM00086">
    <property type="entry name" value="PAC"/>
    <property type="match status" value="1"/>
</dbReference>
<name>M4VDG1_9BACT</name>
<dbReference type="GO" id="GO:0007165">
    <property type="term" value="P:signal transduction"/>
    <property type="evidence" value="ECO:0007669"/>
    <property type="project" value="UniProtKB-KW"/>
</dbReference>
<dbReference type="InterPro" id="IPR004089">
    <property type="entry name" value="MCPsignal_dom"/>
</dbReference>
<feature type="domain" description="PAC" evidence="3">
    <location>
        <begin position="214"/>
        <end position="266"/>
    </location>
</feature>
<dbReference type="Proteomes" id="UP000011932">
    <property type="component" value="Chromosome"/>
</dbReference>
<feature type="domain" description="T-SNARE coiled-coil homology" evidence="4">
    <location>
        <begin position="384"/>
        <end position="440"/>
    </location>
</feature>
<dbReference type="AlphaFoldDB" id="M4VDG1"/>
<keyword evidence="1" id="KW-0807">Transducer</keyword>
<feature type="domain" description="Methyl-accepting transducer" evidence="2">
    <location>
        <begin position="249"/>
        <end position="440"/>
    </location>
</feature>
<organism evidence="5 6">
    <name type="scientific">Micavibrio aeruginosavorus EPB</name>
    <dbReference type="NCBI Taxonomy" id="349215"/>
    <lineage>
        <taxon>Bacteria</taxon>
        <taxon>Pseudomonadati</taxon>
        <taxon>Bdellovibrionota</taxon>
        <taxon>Bdellovibrionia</taxon>
        <taxon>Bdellovibrionales</taxon>
        <taxon>Pseudobdellovibrionaceae</taxon>
        <taxon>Micavibrio</taxon>
    </lineage>
</organism>
<dbReference type="Gene3D" id="1.10.287.950">
    <property type="entry name" value="Methyl-accepting chemotaxis protein"/>
    <property type="match status" value="1"/>
</dbReference>
<evidence type="ECO:0000313" key="6">
    <source>
        <dbReference type="Proteomes" id="UP000011932"/>
    </source>
</evidence>
<dbReference type="CDD" id="cd00130">
    <property type="entry name" value="PAS"/>
    <property type="match status" value="1"/>
</dbReference>
<dbReference type="HOGENOM" id="CLU_000445_107_26_5"/>
<dbReference type="SUPFAM" id="SSF58104">
    <property type="entry name" value="Methyl-accepting chemotaxis protein (MCP) signaling domain"/>
    <property type="match status" value="1"/>
</dbReference>
<dbReference type="Pfam" id="PF00015">
    <property type="entry name" value="MCPsignal"/>
    <property type="match status" value="1"/>
</dbReference>
<dbReference type="PROSITE" id="PS50192">
    <property type="entry name" value="T_SNARE"/>
    <property type="match status" value="1"/>
</dbReference>
<sequence>MKNLAYALGFREKQFANDDDKYLSLKMGALQGLSTNIMMADKDYNIVYVNEAIIEFLRALEGDIKKDFPAFNVDRLIGTNIDMFHKNPSHQRGMLDRMSGEFDTSIKVGGIVFNLHAFPVFDDNKNRVGTVVEWQDSKQMDGVSQIESIHKSMAVIEFNMDGSIITANKNFLDTVGYSLDEVKGHHHRMFMEPSEAESAEYRKFWDDLRAGQYQSSEYKRVGKGGREIWIQASYNPVFDLNGRPFKVVKFATDVTKQVIAKQNAGKMIESAAVGTEELSASVKEITESMTKSRATTEKAYGIVDQADQQTNKLADAAASMGGIVELINSIAGQINLLALNATIESARAGEAGKGFAVVANEVKNLAAQAKTATDKISLEINSMRDISSSVVSSLNAIKESIETVREYVNSTASAVEEQSAVANEIASNMQRVTREVNSMV</sequence>
<dbReference type="InterPro" id="IPR000727">
    <property type="entry name" value="T_SNARE_dom"/>
</dbReference>
<dbReference type="Pfam" id="PF08447">
    <property type="entry name" value="PAS_3"/>
    <property type="match status" value="1"/>
</dbReference>
<dbReference type="PROSITE" id="PS50111">
    <property type="entry name" value="CHEMOTAXIS_TRANSDUC_2"/>
    <property type="match status" value="1"/>
</dbReference>
<evidence type="ECO:0000313" key="5">
    <source>
        <dbReference type="EMBL" id="AGH97273.1"/>
    </source>
</evidence>
<dbReference type="InterPro" id="IPR050903">
    <property type="entry name" value="Bact_Chemotaxis_MeTrfase"/>
</dbReference>
<dbReference type="SUPFAM" id="SSF55785">
    <property type="entry name" value="PYP-like sensor domain (PAS domain)"/>
    <property type="match status" value="1"/>
</dbReference>
<evidence type="ECO:0000259" key="2">
    <source>
        <dbReference type="PROSITE" id="PS50111"/>
    </source>
</evidence>
<dbReference type="InterPro" id="IPR001610">
    <property type="entry name" value="PAC"/>
</dbReference>
<gene>
    <name evidence="5" type="ORF">A11S_446</name>
</gene>
<dbReference type="SMART" id="SM00283">
    <property type="entry name" value="MA"/>
    <property type="match status" value="1"/>
</dbReference>
<dbReference type="InterPro" id="IPR035965">
    <property type="entry name" value="PAS-like_dom_sf"/>
</dbReference>
<dbReference type="PROSITE" id="PS50113">
    <property type="entry name" value="PAC"/>
    <property type="match status" value="1"/>
</dbReference>
<evidence type="ECO:0000256" key="1">
    <source>
        <dbReference type="PROSITE-ProRule" id="PRU00284"/>
    </source>
</evidence>
<dbReference type="EMBL" id="CP003538">
    <property type="protein sequence ID" value="AGH97273.1"/>
    <property type="molecule type" value="Genomic_DNA"/>
</dbReference>
<dbReference type="RefSeq" id="WP_015466830.1">
    <property type="nucleotide sequence ID" value="NC_020812.1"/>
</dbReference>
<dbReference type="KEGG" id="man:A11S_446"/>
<evidence type="ECO:0000259" key="4">
    <source>
        <dbReference type="PROSITE" id="PS50192"/>
    </source>
</evidence>
<dbReference type="Pfam" id="PF13188">
    <property type="entry name" value="PAS_8"/>
    <property type="match status" value="1"/>
</dbReference>
<dbReference type="GO" id="GO:0016020">
    <property type="term" value="C:membrane"/>
    <property type="evidence" value="ECO:0007669"/>
    <property type="project" value="InterPro"/>
</dbReference>
<dbReference type="InterPro" id="IPR000700">
    <property type="entry name" value="PAS-assoc_C"/>
</dbReference>
<dbReference type="NCBIfam" id="TIGR00229">
    <property type="entry name" value="sensory_box"/>
    <property type="match status" value="1"/>
</dbReference>
<accession>M4VDG1</accession>
<dbReference type="PATRIC" id="fig|349215.9.peg.434"/>
<dbReference type="PANTHER" id="PTHR24422:SF10">
    <property type="entry name" value="CHEMOTAXIS PROTEIN METHYLTRANSFERASE 2"/>
    <property type="match status" value="1"/>
</dbReference>
<dbReference type="OrthoDB" id="354287at2"/>